<dbReference type="PANTHER" id="PTHR10366">
    <property type="entry name" value="NAD DEPENDENT EPIMERASE/DEHYDRATASE"/>
    <property type="match status" value="1"/>
</dbReference>
<proteinExistence type="inferred from homology"/>
<reference evidence="4" key="1">
    <citation type="journal article" date="2023" name="Mol. Phylogenet. Evol.">
        <title>Genome-scale phylogeny and comparative genomics of the fungal order Sordariales.</title>
        <authorList>
            <person name="Hensen N."/>
            <person name="Bonometti L."/>
            <person name="Westerberg I."/>
            <person name="Brannstrom I.O."/>
            <person name="Guillou S."/>
            <person name="Cros-Aarteil S."/>
            <person name="Calhoun S."/>
            <person name="Haridas S."/>
            <person name="Kuo A."/>
            <person name="Mondo S."/>
            <person name="Pangilinan J."/>
            <person name="Riley R."/>
            <person name="LaButti K."/>
            <person name="Andreopoulos B."/>
            <person name="Lipzen A."/>
            <person name="Chen C."/>
            <person name="Yan M."/>
            <person name="Daum C."/>
            <person name="Ng V."/>
            <person name="Clum A."/>
            <person name="Steindorff A."/>
            <person name="Ohm R.A."/>
            <person name="Martin F."/>
            <person name="Silar P."/>
            <person name="Natvig D.O."/>
            <person name="Lalanne C."/>
            <person name="Gautier V."/>
            <person name="Ament-Velasquez S.L."/>
            <person name="Kruys A."/>
            <person name="Hutchinson M.I."/>
            <person name="Powell A.J."/>
            <person name="Barry K."/>
            <person name="Miller A.N."/>
            <person name="Grigoriev I.V."/>
            <person name="Debuchy R."/>
            <person name="Gladieux P."/>
            <person name="Hiltunen Thoren M."/>
            <person name="Johannesson H."/>
        </authorList>
    </citation>
    <scope>NUCLEOTIDE SEQUENCE</scope>
    <source>
        <strain evidence="4">PSN324</strain>
    </source>
</reference>
<comment type="caution">
    <text evidence="4">The sequence shown here is derived from an EMBL/GenBank/DDBJ whole genome shotgun (WGS) entry which is preliminary data.</text>
</comment>
<name>A0AAV9H7H6_9PEZI</name>
<gene>
    <name evidence="4" type="ORF">QBC42DRAFT_321901</name>
</gene>
<dbReference type="PANTHER" id="PTHR10366:SF564">
    <property type="entry name" value="STEROL-4-ALPHA-CARBOXYLATE 3-DEHYDROGENASE, DECARBOXYLATING"/>
    <property type="match status" value="1"/>
</dbReference>
<dbReference type="Proteomes" id="UP001321749">
    <property type="component" value="Unassembled WGS sequence"/>
</dbReference>
<dbReference type="Pfam" id="PF01370">
    <property type="entry name" value="Epimerase"/>
    <property type="match status" value="1"/>
</dbReference>
<evidence type="ECO:0000259" key="3">
    <source>
        <dbReference type="Pfam" id="PF01370"/>
    </source>
</evidence>
<keyword evidence="1" id="KW-0560">Oxidoreductase</keyword>
<comment type="similarity">
    <text evidence="2">Belongs to the NAD(P)-dependent epimerase/dehydratase family. Dihydroflavonol-4-reductase subfamily.</text>
</comment>
<protein>
    <recommendedName>
        <fullName evidence="3">NAD-dependent epimerase/dehydratase domain-containing protein</fullName>
    </recommendedName>
</protein>
<reference evidence="4" key="2">
    <citation type="submission" date="2023-06" db="EMBL/GenBank/DDBJ databases">
        <authorList>
            <consortium name="Lawrence Berkeley National Laboratory"/>
            <person name="Mondo S.J."/>
            <person name="Hensen N."/>
            <person name="Bonometti L."/>
            <person name="Westerberg I."/>
            <person name="Brannstrom I.O."/>
            <person name="Guillou S."/>
            <person name="Cros-Aarteil S."/>
            <person name="Calhoun S."/>
            <person name="Haridas S."/>
            <person name="Kuo A."/>
            <person name="Pangilinan J."/>
            <person name="Riley R."/>
            <person name="Labutti K."/>
            <person name="Andreopoulos B."/>
            <person name="Lipzen A."/>
            <person name="Chen C."/>
            <person name="Yanf M."/>
            <person name="Daum C."/>
            <person name="Ng V."/>
            <person name="Clum A."/>
            <person name="Steindorff A."/>
            <person name="Ohm R."/>
            <person name="Martin F."/>
            <person name="Silar P."/>
            <person name="Natvig D."/>
            <person name="Lalanne C."/>
            <person name="Gautier V."/>
            <person name="Ament-Velasquez S.L."/>
            <person name="Kruys A."/>
            <person name="Hutchinson M.I."/>
            <person name="Powell A.J."/>
            <person name="Barry K."/>
            <person name="Miller A.N."/>
            <person name="Grigoriev I.V."/>
            <person name="Debuchy R."/>
            <person name="Gladieux P."/>
            <person name="Thoren M.H."/>
            <person name="Johannesson H."/>
        </authorList>
    </citation>
    <scope>NUCLEOTIDE SEQUENCE</scope>
    <source>
        <strain evidence="4">PSN324</strain>
    </source>
</reference>
<dbReference type="AlphaFoldDB" id="A0AAV9H7H6"/>
<dbReference type="InterPro" id="IPR036291">
    <property type="entry name" value="NAD(P)-bd_dom_sf"/>
</dbReference>
<feature type="domain" description="NAD-dependent epimerase/dehydratase" evidence="3">
    <location>
        <begin position="6"/>
        <end position="271"/>
    </location>
</feature>
<keyword evidence="5" id="KW-1185">Reference proteome</keyword>
<evidence type="ECO:0000313" key="4">
    <source>
        <dbReference type="EMBL" id="KAK4456692.1"/>
    </source>
</evidence>
<dbReference type="SUPFAM" id="SSF51735">
    <property type="entry name" value="NAD(P)-binding Rossmann-fold domains"/>
    <property type="match status" value="1"/>
</dbReference>
<dbReference type="InterPro" id="IPR050425">
    <property type="entry name" value="NAD(P)_dehydrat-like"/>
</dbReference>
<dbReference type="Gene3D" id="3.40.50.720">
    <property type="entry name" value="NAD(P)-binding Rossmann-like Domain"/>
    <property type="match status" value="1"/>
</dbReference>
<evidence type="ECO:0000256" key="2">
    <source>
        <dbReference type="ARBA" id="ARBA00023445"/>
    </source>
</evidence>
<sequence>MSKGTVLITGINGYIAGTTALAFLKAGYSVRGTARSLPSAGPLLSALSEYSDRLSVVQVPDITAPDAFDKAVRGVSFIAHLASPIAAAFTDVAEVMTAAVSGSLRVLESAAKEPGVRHLVFMSSLAAVRGSDGYEPGRVYTYTEKDWNVTSEAEVERVGAQAGFPVYEASKTAAERAVWKWKEENKPTFSINAVNPIFVAGPPLVIPTSADAIPNTITSIWAIFAGAPLKESALSHLLPGMLDSYVDVRDVARMIVWGVEHPEEADGERYILASCYGPSQSMADILREKYPDRAGIIQKGQPGEGYVLGYGFPEDGESYDSGKARRATGQDWIPWEKTVVDTAESLKGLL</sequence>
<evidence type="ECO:0000256" key="1">
    <source>
        <dbReference type="ARBA" id="ARBA00023002"/>
    </source>
</evidence>
<organism evidence="4 5">
    <name type="scientific">Cladorrhinum samala</name>
    <dbReference type="NCBI Taxonomy" id="585594"/>
    <lineage>
        <taxon>Eukaryota</taxon>
        <taxon>Fungi</taxon>
        <taxon>Dikarya</taxon>
        <taxon>Ascomycota</taxon>
        <taxon>Pezizomycotina</taxon>
        <taxon>Sordariomycetes</taxon>
        <taxon>Sordariomycetidae</taxon>
        <taxon>Sordariales</taxon>
        <taxon>Podosporaceae</taxon>
        <taxon>Cladorrhinum</taxon>
    </lineage>
</organism>
<dbReference type="EMBL" id="MU865177">
    <property type="protein sequence ID" value="KAK4456692.1"/>
    <property type="molecule type" value="Genomic_DNA"/>
</dbReference>
<accession>A0AAV9H7H6</accession>
<evidence type="ECO:0000313" key="5">
    <source>
        <dbReference type="Proteomes" id="UP001321749"/>
    </source>
</evidence>
<dbReference type="InterPro" id="IPR001509">
    <property type="entry name" value="Epimerase_deHydtase"/>
</dbReference>
<dbReference type="GO" id="GO:0016616">
    <property type="term" value="F:oxidoreductase activity, acting on the CH-OH group of donors, NAD or NADP as acceptor"/>
    <property type="evidence" value="ECO:0007669"/>
    <property type="project" value="TreeGrafter"/>
</dbReference>